<evidence type="ECO:0000313" key="1">
    <source>
        <dbReference type="EMBL" id="SAL86340.1"/>
    </source>
</evidence>
<name>A0A158L0G0_9BURK</name>
<comment type="caution">
    <text evidence="1">The sequence shown here is derived from an EMBL/GenBank/DDBJ whole genome shotgun (WGS) entry which is preliminary data.</text>
</comment>
<dbReference type="EMBL" id="FCOL02000233">
    <property type="protein sequence ID" value="SAL86340.1"/>
    <property type="molecule type" value="Genomic_DNA"/>
</dbReference>
<dbReference type="RefSeq" id="WP_087660606.1">
    <property type="nucleotide sequence ID" value="NZ_FCOL02000233.1"/>
</dbReference>
<reference evidence="1" key="1">
    <citation type="submission" date="2016-01" db="EMBL/GenBank/DDBJ databases">
        <authorList>
            <person name="Peeters C."/>
        </authorList>
    </citation>
    <scope>NUCLEOTIDE SEQUENCE [LARGE SCALE GENOMIC DNA]</scope>
    <source>
        <strain evidence="1">LMG 22937</strain>
    </source>
</reference>
<gene>
    <name evidence="1" type="ORF">AWB67_07172</name>
</gene>
<keyword evidence="2" id="KW-1185">Reference proteome</keyword>
<dbReference type="Proteomes" id="UP000054925">
    <property type="component" value="Unassembled WGS sequence"/>
</dbReference>
<dbReference type="AlphaFoldDB" id="A0A158L0G0"/>
<accession>A0A158L0G0</accession>
<sequence length="78" mass="8472">MTDLSQDLLLCGARLCHVGTLPFADHKRTSGKAVKATSLSWRATLKQDVDKAEVKLWPDFSALSTRQLVDAMKIGAGT</sequence>
<organism evidence="1 2">
    <name type="scientific">Caballeronia terrestris</name>
    <dbReference type="NCBI Taxonomy" id="1226301"/>
    <lineage>
        <taxon>Bacteria</taxon>
        <taxon>Pseudomonadati</taxon>
        <taxon>Pseudomonadota</taxon>
        <taxon>Betaproteobacteria</taxon>
        <taxon>Burkholderiales</taxon>
        <taxon>Burkholderiaceae</taxon>
        <taxon>Caballeronia</taxon>
    </lineage>
</organism>
<evidence type="ECO:0000313" key="2">
    <source>
        <dbReference type="Proteomes" id="UP000054925"/>
    </source>
</evidence>
<proteinExistence type="predicted"/>
<protein>
    <submittedName>
        <fullName evidence="1">Uncharacterized protein</fullName>
    </submittedName>
</protein>